<name>A0ABD1RIZ0_9LAMI</name>
<keyword evidence="2" id="KW-1185">Reference proteome</keyword>
<sequence>MSAVTPMVTPLGLGMPASISNVETVKSYLSPFFKDLLENSMNLNGNRVHGTRGFGLCPMPLGFSEVTGGDWFVDEKWRKQQLLKLEVFSKRLELVQDHIKAQLEEFSLKKK</sequence>
<organism evidence="1 2">
    <name type="scientific">Forsythia ovata</name>
    <dbReference type="NCBI Taxonomy" id="205694"/>
    <lineage>
        <taxon>Eukaryota</taxon>
        <taxon>Viridiplantae</taxon>
        <taxon>Streptophyta</taxon>
        <taxon>Embryophyta</taxon>
        <taxon>Tracheophyta</taxon>
        <taxon>Spermatophyta</taxon>
        <taxon>Magnoliopsida</taxon>
        <taxon>eudicotyledons</taxon>
        <taxon>Gunneridae</taxon>
        <taxon>Pentapetalae</taxon>
        <taxon>asterids</taxon>
        <taxon>lamiids</taxon>
        <taxon>Lamiales</taxon>
        <taxon>Oleaceae</taxon>
        <taxon>Forsythieae</taxon>
        <taxon>Forsythia</taxon>
    </lineage>
</organism>
<evidence type="ECO:0000313" key="1">
    <source>
        <dbReference type="EMBL" id="KAL2487748.1"/>
    </source>
</evidence>
<accession>A0ABD1RIZ0</accession>
<gene>
    <name evidence="1" type="ORF">Fot_41040</name>
</gene>
<proteinExistence type="predicted"/>
<comment type="caution">
    <text evidence="1">The sequence shown here is derived from an EMBL/GenBank/DDBJ whole genome shotgun (WGS) entry which is preliminary data.</text>
</comment>
<reference evidence="2" key="1">
    <citation type="submission" date="2024-07" db="EMBL/GenBank/DDBJ databases">
        <title>Two chromosome-level genome assemblies of Korean endemic species Abeliophyllum distichum and Forsythia ovata (Oleaceae).</title>
        <authorList>
            <person name="Jang H."/>
        </authorList>
    </citation>
    <scope>NUCLEOTIDE SEQUENCE [LARGE SCALE GENOMIC DNA]</scope>
</reference>
<evidence type="ECO:0000313" key="2">
    <source>
        <dbReference type="Proteomes" id="UP001604277"/>
    </source>
</evidence>
<dbReference type="EMBL" id="JBFOLJ010000012">
    <property type="protein sequence ID" value="KAL2487748.1"/>
    <property type="molecule type" value="Genomic_DNA"/>
</dbReference>
<dbReference type="AlphaFoldDB" id="A0ABD1RIZ0"/>
<dbReference type="Proteomes" id="UP001604277">
    <property type="component" value="Unassembled WGS sequence"/>
</dbReference>
<dbReference type="GO" id="GO:0003677">
    <property type="term" value="F:DNA binding"/>
    <property type="evidence" value="ECO:0007669"/>
    <property type="project" value="UniProtKB-KW"/>
</dbReference>
<keyword evidence="1" id="KW-0238">DNA-binding</keyword>
<protein>
    <submittedName>
        <fullName evidence="1">DNA-binding storekeeper protein-related transcriptional regulator</fullName>
    </submittedName>
</protein>